<dbReference type="SUPFAM" id="SSF75217">
    <property type="entry name" value="alpha/beta knot"/>
    <property type="match status" value="1"/>
</dbReference>
<dbReference type="InterPro" id="IPR029028">
    <property type="entry name" value="Alpha/beta_knot_MTases"/>
</dbReference>
<dbReference type="Proteomes" id="UP000648239">
    <property type="component" value="Unassembled WGS sequence"/>
</dbReference>
<dbReference type="Gene3D" id="1.10.1270.20">
    <property type="entry name" value="tRNA(m1g37)methyltransferase, domain 2"/>
    <property type="match status" value="1"/>
</dbReference>
<evidence type="ECO:0000256" key="9">
    <source>
        <dbReference type="ARBA" id="ARBA00022679"/>
    </source>
</evidence>
<organism evidence="20 21">
    <name type="scientific">Candidatus Polarisedimenticola svalbardensis</name>
    <dbReference type="NCBI Taxonomy" id="2886004"/>
    <lineage>
        <taxon>Bacteria</taxon>
        <taxon>Pseudomonadati</taxon>
        <taxon>Acidobacteriota</taxon>
        <taxon>Candidatus Polarisedimenticolia</taxon>
        <taxon>Candidatus Polarisedimenticolales</taxon>
        <taxon>Candidatus Polarisedimenticolaceae</taxon>
        <taxon>Candidatus Polarisedimenticola</taxon>
    </lineage>
</organism>
<dbReference type="FunFam" id="3.40.1280.10:FF:000001">
    <property type="entry name" value="tRNA (guanine-N(1)-)-methyltransferase"/>
    <property type="match status" value="1"/>
</dbReference>
<dbReference type="GO" id="GO:0005829">
    <property type="term" value="C:cytosol"/>
    <property type="evidence" value="ECO:0007669"/>
    <property type="project" value="TreeGrafter"/>
</dbReference>
<evidence type="ECO:0000256" key="18">
    <source>
        <dbReference type="SAM" id="MobiDB-lite"/>
    </source>
</evidence>
<feature type="binding site" evidence="15 16">
    <location>
        <position position="115"/>
    </location>
    <ligand>
        <name>S-adenosyl-L-methionine</name>
        <dbReference type="ChEBI" id="CHEBI:59789"/>
    </ligand>
</feature>
<comment type="subcellular location">
    <subcellularLocation>
        <location evidence="2 15 17">Cytoplasm</location>
    </subcellularLocation>
</comment>
<dbReference type="HAMAP" id="MF_00605">
    <property type="entry name" value="TrmD"/>
    <property type="match status" value="1"/>
</dbReference>
<feature type="region of interest" description="Disordered" evidence="18">
    <location>
        <begin position="172"/>
        <end position="196"/>
    </location>
</feature>
<keyword evidence="8 15" id="KW-0489">Methyltransferase</keyword>
<evidence type="ECO:0000256" key="7">
    <source>
        <dbReference type="ARBA" id="ARBA00022490"/>
    </source>
</evidence>
<keyword evidence="10 15" id="KW-0949">S-adenosyl-L-methionine</keyword>
<sequence>MITFDVISLFPGMFGGPLEDGILARARRAGRVSVRLHDLRRWGIGKHRQVDDTPFGGGGGMVLRPEPFYEAVESVRERFPVENDKVVLLCPRGRQLDYDVVTDLSRTERIILLCGRYEGVDERVREGLVDSELSIGDFVLTGGELPAMVVIDAVSRFIPGVLGQESAAERDSFSGEGLDFPQYTRPGTYRGMDVPEVLRSGDHGAIERWRDERAREATRARRPDLLAGN</sequence>
<gene>
    <name evidence="15 20" type="primary">trmD</name>
    <name evidence="20" type="ORF">IFK94_05940</name>
</gene>
<evidence type="ECO:0000256" key="10">
    <source>
        <dbReference type="ARBA" id="ARBA00022691"/>
    </source>
</evidence>
<evidence type="ECO:0000256" key="16">
    <source>
        <dbReference type="PIRSR" id="PIRSR000386-1"/>
    </source>
</evidence>
<evidence type="ECO:0000259" key="19">
    <source>
        <dbReference type="Pfam" id="PF01746"/>
    </source>
</evidence>
<comment type="function">
    <text evidence="1 15 17">Specifically methylates guanosine-37 in various tRNAs.</text>
</comment>
<evidence type="ECO:0000256" key="13">
    <source>
        <dbReference type="ARBA" id="ARBA00033392"/>
    </source>
</evidence>
<dbReference type="PANTHER" id="PTHR46417">
    <property type="entry name" value="TRNA (GUANINE-N(1)-)-METHYLTRANSFERASE"/>
    <property type="match status" value="1"/>
</dbReference>
<evidence type="ECO:0000313" key="20">
    <source>
        <dbReference type="EMBL" id="MBD3867648.1"/>
    </source>
</evidence>
<evidence type="ECO:0000256" key="5">
    <source>
        <dbReference type="ARBA" id="ARBA00012807"/>
    </source>
</evidence>
<keyword evidence="9 15" id="KW-0808">Transferase</keyword>
<comment type="catalytic activity">
    <reaction evidence="14 15 17">
        <text>guanosine(37) in tRNA + S-adenosyl-L-methionine = N(1)-methylguanosine(37) in tRNA + S-adenosyl-L-homocysteine + H(+)</text>
        <dbReference type="Rhea" id="RHEA:36899"/>
        <dbReference type="Rhea" id="RHEA-COMP:10145"/>
        <dbReference type="Rhea" id="RHEA-COMP:10147"/>
        <dbReference type="ChEBI" id="CHEBI:15378"/>
        <dbReference type="ChEBI" id="CHEBI:57856"/>
        <dbReference type="ChEBI" id="CHEBI:59789"/>
        <dbReference type="ChEBI" id="CHEBI:73542"/>
        <dbReference type="ChEBI" id="CHEBI:74269"/>
        <dbReference type="EC" id="2.1.1.228"/>
    </reaction>
</comment>
<evidence type="ECO:0000256" key="2">
    <source>
        <dbReference type="ARBA" id="ARBA00004496"/>
    </source>
</evidence>
<dbReference type="Pfam" id="PF01746">
    <property type="entry name" value="tRNA_m1G_MT"/>
    <property type="match status" value="1"/>
</dbReference>
<dbReference type="InterPro" id="IPR002649">
    <property type="entry name" value="tRNA_m1G_MeTrfase_TrmD"/>
</dbReference>
<dbReference type="NCBIfam" id="NF000648">
    <property type="entry name" value="PRK00026.1"/>
    <property type="match status" value="1"/>
</dbReference>
<keyword evidence="7 15" id="KW-0963">Cytoplasm</keyword>
<dbReference type="InterPro" id="IPR029026">
    <property type="entry name" value="tRNA_m1G_MTases_N"/>
</dbReference>
<evidence type="ECO:0000256" key="11">
    <source>
        <dbReference type="ARBA" id="ARBA00022694"/>
    </source>
</evidence>
<evidence type="ECO:0000256" key="4">
    <source>
        <dbReference type="ARBA" id="ARBA00011738"/>
    </source>
</evidence>
<evidence type="ECO:0000256" key="1">
    <source>
        <dbReference type="ARBA" id="ARBA00002634"/>
    </source>
</evidence>
<dbReference type="AlphaFoldDB" id="A0A8J7CKW0"/>
<accession>A0A8J7CKW0</accession>
<comment type="caution">
    <text evidence="20">The sequence shown here is derived from an EMBL/GenBank/DDBJ whole genome shotgun (WGS) entry which is preliminary data.</text>
</comment>
<name>A0A8J7CKW0_9BACT</name>
<keyword evidence="11 15" id="KW-0819">tRNA processing</keyword>
<reference evidence="20 21" key="1">
    <citation type="submission" date="2020-08" db="EMBL/GenBank/DDBJ databases">
        <title>Acidobacteriota in marine sediments use diverse sulfur dissimilation pathways.</title>
        <authorList>
            <person name="Wasmund K."/>
        </authorList>
    </citation>
    <scope>NUCLEOTIDE SEQUENCE [LARGE SCALE GENOMIC DNA]</scope>
    <source>
        <strain evidence="20">MAG AM4</strain>
    </source>
</reference>
<dbReference type="CDD" id="cd18080">
    <property type="entry name" value="TrmD-like"/>
    <property type="match status" value="1"/>
</dbReference>
<dbReference type="Gene3D" id="3.40.1280.10">
    <property type="match status" value="1"/>
</dbReference>
<evidence type="ECO:0000256" key="12">
    <source>
        <dbReference type="ARBA" id="ARBA00029736"/>
    </source>
</evidence>
<evidence type="ECO:0000256" key="14">
    <source>
        <dbReference type="ARBA" id="ARBA00047783"/>
    </source>
</evidence>
<dbReference type="EMBL" id="JACXWD010000013">
    <property type="protein sequence ID" value="MBD3867648.1"/>
    <property type="molecule type" value="Genomic_DNA"/>
</dbReference>
<evidence type="ECO:0000256" key="17">
    <source>
        <dbReference type="RuleBase" id="RU003464"/>
    </source>
</evidence>
<evidence type="ECO:0000256" key="8">
    <source>
        <dbReference type="ARBA" id="ARBA00022603"/>
    </source>
</evidence>
<dbReference type="PANTHER" id="PTHR46417:SF1">
    <property type="entry name" value="TRNA (GUANINE-N(1)-)-METHYLTRANSFERASE"/>
    <property type="match status" value="1"/>
</dbReference>
<evidence type="ECO:0000256" key="6">
    <source>
        <dbReference type="ARBA" id="ARBA00014679"/>
    </source>
</evidence>
<dbReference type="NCBIfam" id="TIGR00088">
    <property type="entry name" value="trmD"/>
    <property type="match status" value="1"/>
</dbReference>
<dbReference type="PIRSF" id="PIRSF000386">
    <property type="entry name" value="tRNA_mtase"/>
    <property type="match status" value="1"/>
</dbReference>
<comment type="similarity">
    <text evidence="3 15 17">Belongs to the RNA methyltransferase TrmD family.</text>
</comment>
<comment type="subunit">
    <text evidence="4 15 17">Homodimer.</text>
</comment>
<evidence type="ECO:0000256" key="3">
    <source>
        <dbReference type="ARBA" id="ARBA00007630"/>
    </source>
</evidence>
<dbReference type="GO" id="GO:0052906">
    <property type="term" value="F:tRNA (guanine(37)-N1)-methyltransferase activity"/>
    <property type="evidence" value="ECO:0007669"/>
    <property type="project" value="UniProtKB-UniRule"/>
</dbReference>
<feature type="binding site" evidence="15 16">
    <location>
        <begin position="135"/>
        <end position="140"/>
    </location>
    <ligand>
        <name>S-adenosyl-L-methionine</name>
        <dbReference type="ChEBI" id="CHEBI:59789"/>
    </ligand>
</feature>
<evidence type="ECO:0000256" key="15">
    <source>
        <dbReference type="HAMAP-Rule" id="MF_00605"/>
    </source>
</evidence>
<evidence type="ECO:0000313" key="21">
    <source>
        <dbReference type="Proteomes" id="UP000648239"/>
    </source>
</evidence>
<proteinExistence type="inferred from homology"/>
<feature type="domain" description="tRNA methyltransferase TRMD/TRM10-type" evidence="19">
    <location>
        <begin position="3"/>
        <end position="226"/>
    </location>
</feature>
<dbReference type="EC" id="2.1.1.228" evidence="5 15"/>
<protein>
    <recommendedName>
        <fullName evidence="6 15">tRNA (guanine-N(1)-)-methyltransferase</fullName>
        <ecNumber evidence="5 15">2.1.1.228</ecNumber>
    </recommendedName>
    <alternativeName>
        <fullName evidence="12 15">M1G-methyltransferase</fullName>
    </alternativeName>
    <alternativeName>
        <fullName evidence="13 15">tRNA [GM37] methyltransferase</fullName>
    </alternativeName>
</protein>
<dbReference type="GO" id="GO:0002939">
    <property type="term" value="P:tRNA N1-guanine methylation"/>
    <property type="evidence" value="ECO:0007669"/>
    <property type="project" value="TreeGrafter"/>
</dbReference>
<dbReference type="InterPro" id="IPR016009">
    <property type="entry name" value="tRNA_MeTrfase_TRMD/TRM10"/>
</dbReference>
<dbReference type="InterPro" id="IPR023148">
    <property type="entry name" value="tRNA_m1G_MeTrfase_C_sf"/>
</dbReference>